<dbReference type="SUPFAM" id="SSF51182">
    <property type="entry name" value="RmlC-like cupins"/>
    <property type="match status" value="1"/>
</dbReference>
<dbReference type="RefSeq" id="WP_318598480.1">
    <property type="nucleotide sequence ID" value="NZ_JAWSTH010000047.1"/>
</dbReference>
<feature type="domain" description="Cupin type-2" evidence="1">
    <location>
        <begin position="42"/>
        <end position="111"/>
    </location>
</feature>
<evidence type="ECO:0000313" key="2">
    <source>
        <dbReference type="EMBL" id="MDW5596102.1"/>
    </source>
</evidence>
<name>A0ABU4HS02_9ACTN</name>
<protein>
    <submittedName>
        <fullName evidence="2">Cupin domain-containing protein</fullName>
    </submittedName>
</protein>
<dbReference type="InterPro" id="IPR053146">
    <property type="entry name" value="QDO-like"/>
</dbReference>
<proteinExistence type="predicted"/>
<sequence>MSGGAADAGGSADVDPAVWWLDGVRSRIALHGDVTGGRVAVLEEVAPRGTCSPLHSHPEDETWQLLEGSATFWIGAEAAPRRCGPGDAVFAAGGTPHALRVESERARMVVISTPAGLERWVEQLGTRAPDDPPPPRERISAVARALGVVVHGRPPEG</sequence>
<dbReference type="PANTHER" id="PTHR36440:SF1">
    <property type="entry name" value="PUTATIVE (AFU_ORTHOLOGUE AFUA_8G07350)-RELATED"/>
    <property type="match status" value="1"/>
</dbReference>
<dbReference type="InterPro" id="IPR011051">
    <property type="entry name" value="RmlC_Cupin_sf"/>
</dbReference>
<dbReference type="Pfam" id="PF07883">
    <property type="entry name" value="Cupin_2"/>
    <property type="match status" value="1"/>
</dbReference>
<dbReference type="InterPro" id="IPR014710">
    <property type="entry name" value="RmlC-like_jellyroll"/>
</dbReference>
<reference evidence="2 3" key="2">
    <citation type="submission" date="2023-10" db="EMBL/GenBank/DDBJ databases">
        <authorList>
            <person name="Han X.F."/>
        </authorList>
    </citation>
    <scope>NUCLEOTIDE SEQUENCE [LARGE SCALE GENOMIC DNA]</scope>
    <source>
        <strain evidence="2 3">KCTC 39840</strain>
    </source>
</reference>
<accession>A0ABU4HS02</accession>
<evidence type="ECO:0000259" key="1">
    <source>
        <dbReference type="Pfam" id="PF07883"/>
    </source>
</evidence>
<comment type="caution">
    <text evidence="2">The sequence shown here is derived from an EMBL/GenBank/DDBJ whole genome shotgun (WGS) entry which is preliminary data.</text>
</comment>
<dbReference type="Gene3D" id="2.60.120.10">
    <property type="entry name" value="Jelly Rolls"/>
    <property type="match status" value="1"/>
</dbReference>
<dbReference type="Proteomes" id="UP001284601">
    <property type="component" value="Unassembled WGS sequence"/>
</dbReference>
<organism evidence="2 3">
    <name type="scientific">Conexibacter stalactiti</name>
    <dbReference type="NCBI Taxonomy" id="1940611"/>
    <lineage>
        <taxon>Bacteria</taxon>
        <taxon>Bacillati</taxon>
        <taxon>Actinomycetota</taxon>
        <taxon>Thermoleophilia</taxon>
        <taxon>Solirubrobacterales</taxon>
        <taxon>Conexibacteraceae</taxon>
        <taxon>Conexibacter</taxon>
    </lineage>
</organism>
<dbReference type="InterPro" id="IPR013096">
    <property type="entry name" value="Cupin_2"/>
</dbReference>
<gene>
    <name evidence="2" type="ORF">R7226_17275</name>
</gene>
<dbReference type="EMBL" id="JAWSTH010000047">
    <property type="protein sequence ID" value="MDW5596102.1"/>
    <property type="molecule type" value="Genomic_DNA"/>
</dbReference>
<keyword evidence="3" id="KW-1185">Reference proteome</keyword>
<evidence type="ECO:0000313" key="3">
    <source>
        <dbReference type="Proteomes" id="UP001284601"/>
    </source>
</evidence>
<dbReference type="PANTHER" id="PTHR36440">
    <property type="entry name" value="PUTATIVE (AFU_ORTHOLOGUE AFUA_8G07350)-RELATED"/>
    <property type="match status" value="1"/>
</dbReference>
<reference evidence="3" key="1">
    <citation type="submission" date="2023-07" db="EMBL/GenBank/DDBJ databases">
        <title>Conexibacter stalactiti sp. nov., isolated from stalactites in a lava cave and emended description of the genus Conexibacter.</title>
        <authorList>
            <person name="Lee S.D."/>
        </authorList>
    </citation>
    <scope>NUCLEOTIDE SEQUENCE [LARGE SCALE GENOMIC DNA]</scope>
    <source>
        <strain evidence="3">KCTC 39840</strain>
    </source>
</reference>